<dbReference type="PROSITE" id="PS51257">
    <property type="entry name" value="PROKAR_LIPOPROTEIN"/>
    <property type="match status" value="1"/>
</dbReference>
<dbReference type="EMBL" id="JAYJLD010000010">
    <property type="protein sequence ID" value="MEB3101810.1"/>
    <property type="molecule type" value="Genomic_DNA"/>
</dbReference>
<dbReference type="NCBIfam" id="TIGR00787">
    <property type="entry name" value="dctP"/>
    <property type="match status" value="1"/>
</dbReference>
<dbReference type="Pfam" id="PF03480">
    <property type="entry name" value="DctP"/>
    <property type="match status" value="1"/>
</dbReference>
<feature type="region of interest" description="Disordered" evidence="5">
    <location>
        <begin position="26"/>
        <end position="60"/>
    </location>
</feature>
<evidence type="ECO:0000313" key="6">
    <source>
        <dbReference type="EMBL" id="MEB3101810.1"/>
    </source>
</evidence>
<dbReference type="RefSeq" id="WP_371753928.1">
    <property type="nucleotide sequence ID" value="NZ_JAYJLD010000010.1"/>
</dbReference>
<feature type="compositionally biased region" description="Low complexity" evidence="5">
    <location>
        <begin position="29"/>
        <end position="60"/>
    </location>
</feature>
<dbReference type="PANTHER" id="PTHR33376:SF4">
    <property type="entry name" value="SIALIC ACID-BINDING PERIPLASMIC PROTEIN SIAP"/>
    <property type="match status" value="1"/>
</dbReference>
<dbReference type="InterPro" id="IPR004682">
    <property type="entry name" value="TRAP_DctP"/>
</dbReference>
<dbReference type="Gene3D" id="3.40.190.170">
    <property type="entry name" value="Bacterial extracellular solute-binding protein, family 7"/>
    <property type="match status" value="1"/>
</dbReference>
<dbReference type="InterPro" id="IPR018389">
    <property type="entry name" value="DctP_fam"/>
</dbReference>
<keyword evidence="3" id="KW-0813">Transport</keyword>
<comment type="caution">
    <text evidence="6">The sequence shown here is derived from an EMBL/GenBank/DDBJ whole genome shotgun (WGS) entry which is preliminary data.</text>
</comment>
<sequence length="366" mass="40116">MKKTWNWIVIIALMITMAGCGKAISGPKQQEQGNGAQQQADSAKPSASTASSASSASSAPKSDSAQYVFKLGHLQTTDHPYQKGAEKFKQIVEEKSGGRIQIDIFPSSQLGNARDEIEGLQLGTIQFHVGSVAPVANFAPKLNVLSLPYLFRDKNHALKVLDGDIGKELSADLESKGIVNLAYWENGWRHMTNNVRPIKSAADVKGLKIRVLESPVYVSFVKALGATPTPIPFGELYSAMEQKVVDGQENPLAQITQNKFNEVQKYMTLTAHTYDAAVFLVSKSALDKLPADLQKIVKDAAVEAGNYERQLNAQLDEGFMKKLKSAGMVIEEKPDLDSFRKAVEPVYKEFEGKLGKDLIDKIRSME</sequence>
<keyword evidence="4" id="KW-0732">Signal</keyword>
<dbReference type="CDD" id="cd13676">
    <property type="entry name" value="PBP2_TRAP_DctP2_like"/>
    <property type="match status" value="1"/>
</dbReference>
<proteinExistence type="inferred from homology"/>
<accession>A0ABU5ZH42</accession>
<evidence type="ECO:0000256" key="5">
    <source>
        <dbReference type="SAM" id="MobiDB-lite"/>
    </source>
</evidence>
<evidence type="ECO:0000256" key="3">
    <source>
        <dbReference type="ARBA" id="ARBA00022448"/>
    </source>
</evidence>
<organism evidence="6 7">
    <name type="scientific">Ferviditalea candida</name>
    <dbReference type="NCBI Taxonomy" id="3108399"/>
    <lineage>
        <taxon>Bacteria</taxon>
        <taxon>Bacillati</taxon>
        <taxon>Bacillota</taxon>
        <taxon>Bacilli</taxon>
        <taxon>Bacillales</taxon>
        <taxon>Paenibacillaceae</taxon>
        <taxon>Ferviditalea</taxon>
    </lineage>
</organism>
<evidence type="ECO:0000313" key="7">
    <source>
        <dbReference type="Proteomes" id="UP001310386"/>
    </source>
</evidence>
<gene>
    <name evidence="6" type="ORF">VF724_09050</name>
</gene>
<comment type="subcellular location">
    <subcellularLocation>
        <location evidence="1">Cell envelope</location>
    </subcellularLocation>
</comment>
<dbReference type="PANTHER" id="PTHR33376">
    <property type="match status" value="1"/>
</dbReference>
<evidence type="ECO:0000256" key="2">
    <source>
        <dbReference type="ARBA" id="ARBA00009023"/>
    </source>
</evidence>
<dbReference type="InterPro" id="IPR038404">
    <property type="entry name" value="TRAP_DctP_sf"/>
</dbReference>
<evidence type="ECO:0000256" key="1">
    <source>
        <dbReference type="ARBA" id="ARBA00004196"/>
    </source>
</evidence>
<dbReference type="PIRSF" id="PIRSF006470">
    <property type="entry name" value="DctB"/>
    <property type="match status" value="1"/>
</dbReference>
<keyword evidence="7" id="KW-1185">Reference proteome</keyword>
<name>A0ABU5ZH42_9BACL</name>
<comment type="similarity">
    <text evidence="2">Belongs to the bacterial solute-binding protein 7 family.</text>
</comment>
<dbReference type="Proteomes" id="UP001310386">
    <property type="component" value="Unassembled WGS sequence"/>
</dbReference>
<protein>
    <submittedName>
        <fullName evidence="6">DctP family TRAP transporter solute-binding subunit</fullName>
    </submittedName>
</protein>
<reference evidence="6" key="1">
    <citation type="submission" date="2023-12" db="EMBL/GenBank/DDBJ databases">
        <title>Fervidustalea candida gen. nov., sp. nov., a novel member of the family Paenibacillaceae isolated from a geothermal area.</title>
        <authorList>
            <person name="Li W.-J."/>
            <person name="Jiao J.-Y."/>
            <person name="Chen Y."/>
        </authorList>
    </citation>
    <scope>NUCLEOTIDE SEQUENCE</scope>
    <source>
        <strain evidence="6">SYSU GA230002</strain>
    </source>
</reference>
<dbReference type="NCBIfam" id="NF037995">
    <property type="entry name" value="TRAP_S1"/>
    <property type="match status" value="1"/>
</dbReference>
<evidence type="ECO:0000256" key="4">
    <source>
        <dbReference type="ARBA" id="ARBA00022729"/>
    </source>
</evidence>